<accession>A0A4S2MQA9</accession>
<feature type="compositionally biased region" description="Low complexity" evidence="1">
    <location>
        <begin position="166"/>
        <end position="187"/>
    </location>
</feature>
<dbReference type="Proteomes" id="UP000298138">
    <property type="component" value="Unassembled WGS sequence"/>
</dbReference>
<protein>
    <recommendedName>
        <fullName evidence="5">RING-type domain-containing protein</fullName>
    </recommendedName>
</protein>
<organism evidence="3 4">
    <name type="scientific">Ascodesmis nigricans</name>
    <dbReference type="NCBI Taxonomy" id="341454"/>
    <lineage>
        <taxon>Eukaryota</taxon>
        <taxon>Fungi</taxon>
        <taxon>Dikarya</taxon>
        <taxon>Ascomycota</taxon>
        <taxon>Pezizomycotina</taxon>
        <taxon>Pezizomycetes</taxon>
        <taxon>Pezizales</taxon>
        <taxon>Ascodesmidaceae</taxon>
        <taxon>Ascodesmis</taxon>
    </lineage>
</organism>
<feature type="compositionally biased region" description="Pro residues" evidence="1">
    <location>
        <begin position="225"/>
        <end position="235"/>
    </location>
</feature>
<keyword evidence="4" id="KW-1185">Reference proteome</keyword>
<feature type="chain" id="PRO_5020553435" description="RING-type domain-containing protein" evidence="2">
    <location>
        <begin position="23"/>
        <end position="390"/>
    </location>
</feature>
<feature type="signal peptide" evidence="2">
    <location>
        <begin position="1"/>
        <end position="22"/>
    </location>
</feature>
<proteinExistence type="predicted"/>
<evidence type="ECO:0008006" key="5">
    <source>
        <dbReference type="Google" id="ProtNLM"/>
    </source>
</evidence>
<dbReference type="AlphaFoldDB" id="A0A4S2MQA9"/>
<dbReference type="EMBL" id="ML220132">
    <property type="protein sequence ID" value="TGZ79412.1"/>
    <property type="molecule type" value="Genomic_DNA"/>
</dbReference>
<dbReference type="InParanoid" id="A0A4S2MQA9"/>
<feature type="region of interest" description="Disordered" evidence="1">
    <location>
        <begin position="130"/>
        <end position="245"/>
    </location>
</feature>
<evidence type="ECO:0000313" key="4">
    <source>
        <dbReference type="Proteomes" id="UP000298138"/>
    </source>
</evidence>
<reference evidence="3 4" key="1">
    <citation type="submission" date="2019-04" db="EMBL/GenBank/DDBJ databases">
        <title>Comparative genomics and transcriptomics to analyze fruiting body development in filamentous ascomycetes.</title>
        <authorList>
            <consortium name="DOE Joint Genome Institute"/>
            <person name="Lutkenhaus R."/>
            <person name="Traeger S."/>
            <person name="Breuer J."/>
            <person name="Kuo A."/>
            <person name="Lipzen A."/>
            <person name="Pangilinan J."/>
            <person name="Dilworth D."/>
            <person name="Sandor L."/>
            <person name="Poggeler S."/>
            <person name="Barry K."/>
            <person name="Grigoriev I.V."/>
            <person name="Nowrousian M."/>
        </authorList>
    </citation>
    <scope>NUCLEOTIDE SEQUENCE [LARGE SCALE GENOMIC DNA]</scope>
    <source>
        <strain evidence="3 4">CBS 389.68</strain>
    </source>
</reference>
<feature type="compositionally biased region" description="Pro residues" evidence="1">
    <location>
        <begin position="189"/>
        <end position="208"/>
    </location>
</feature>
<evidence type="ECO:0000256" key="1">
    <source>
        <dbReference type="SAM" id="MobiDB-lite"/>
    </source>
</evidence>
<keyword evidence="2" id="KW-0732">Signal</keyword>
<name>A0A4S2MQA9_9PEZI</name>
<evidence type="ECO:0000256" key="2">
    <source>
        <dbReference type="SAM" id="SignalP"/>
    </source>
</evidence>
<gene>
    <name evidence="3" type="ORF">EX30DRAFT_342493</name>
</gene>
<evidence type="ECO:0000313" key="3">
    <source>
        <dbReference type="EMBL" id="TGZ79412.1"/>
    </source>
</evidence>
<sequence>MIPVTSLLPFLLLLLLLPVEFGLEDSGRTSILPCSVSGLYRIIQHDHDFIPHEVNSVPSTSLPSSSTITFTFTIAVATTLLPFFHHKLAQRSTIKCSRCNHDQRKILLLLPDRHQFFRLHLFRPLRRLQLPSPSSSARDHRPATSPRFKKTPLMAPRNAHSGPSVNTNSNNTTNTNNNNTNHTNSNSKHPPPPPSIPRTPRPPTPPPQISFQVPHQLPTNFKSPLTPPRPPPLPPKTTTTTAAPGLLRNPPPQATAHIPRFSIPRFSILQRVPVMVQPQWPSKRYQQQQQQANARMLTGAETEMGNGKDADAGGGNGGNGVNGTGKGGMPVLLPPGVKTRTRTGNGAKQRWLCASWWCCECQHHRLFPEIMCACKHTLCYKCRMRGPPAG</sequence>
<feature type="compositionally biased region" description="Polar residues" evidence="1">
    <location>
        <begin position="211"/>
        <end position="223"/>
    </location>
</feature>